<dbReference type="EMBL" id="CP145316">
    <property type="protein sequence ID" value="XAM17283.1"/>
    <property type="molecule type" value="Genomic_DNA"/>
</dbReference>
<keyword evidence="3" id="KW-1185">Reference proteome</keyword>
<evidence type="ECO:0000313" key="3">
    <source>
        <dbReference type="Proteomes" id="UP001434737"/>
    </source>
</evidence>
<dbReference type="InterPro" id="IPR006157">
    <property type="entry name" value="FolB_dom"/>
</dbReference>
<dbReference type="Pfam" id="PF02152">
    <property type="entry name" value="FolB"/>
    <property type="match status" value="1"/>
</dbReference>
<proteinExistence type="predicted"/>
<dbReference type="Gene3D" id="3.30.1130.10">
    <property type="match status" value="1"/>
</dbReference>
<sequence>MKESITLYIENLTCEAIIGVLPFERYTPQKLIIEADITYMYSPAQAFLDYAHICKSIQQYLQNGTYELLESALIDITQKLKTQFPAICTLTLCIKKPNILDSCIVGASITRHFKDSCSH</sequence>
<evidence type="ECO:0000313" key="2">
    <source>
        <dbReference type="EMBL" id="XAM17283.1"/>
    </source>
</evidence>
<evidence type="ECO:0000259" key="1">
    <source>
        <dbReference type="SMART" id="SM00905"/>
    </source>
</evidence>
<dbReference type="RefSeq" id="WP_343352986.1">
    <property type="nucleotide sequence ID" value="NZ_CP145316.1"/>
</dbReference>
<protein>
    <submittedName>
        <fullName evidence="2">Dihydroneopterin aldolase</fullName>
    </submittedName>
</protein>
<dbReference type="SMART" id="SM00905">
    <property type="entry name" value="FolB"/>
    <property type="match status" value="1"/>
</dbReference>
<dbReference type="NCBIfam" id="TIGR00526">
    <property type="entry name" value="folB_dom"/>
    <property type="match status" value="1"/>
</dbReference>
<feature type="domain" description="Dihydroneopterin aldolase/epimerase" evidence="1">
    <location>
        <begin position="7"/>
        <end position="111"/>
    </location>
</feature>
<dbReference type="SUPFAM" id="SSF55620">
    <property type="entry name" value="Tetrahydrobiopterin biosynthesis enzymes-like"/>
    <property type="match status" value="1"/>
</dbReference>
<accession>A0ABZ3F531</accession>
<gene>
    <name evidence="2" type="ORF">V3I05_06235</name>
</gene>
<dbReference type="Proteomes" id="UP001434737">
    <property type="component" value="Chromosome"/>
</dbReference>
<reference evidence="2 3" key="1">
    <citation type="submission" date="2024-02" db="EMBL/GenBank/DDBJ databases">
        <title>Genome and pathogenicity analysis of Helicobacter mastomyrinus isolated from mice.</title>
        <authorList>
            <person name="Zhu L."/>
        </authorList>
    </citation>
    <scope>NUCLEOTIDE SEQUENCE [LARGE SCALE GENOMIC DNA]</scope>
    <source>
        <strain evidence="2 3">Hm-17</strain>
    </source>
</reference>
<organism evidence="2 3">
    <name type="scientific">Helicobacter mastomyrinus</name>
    <dbReference type="NCBI Taxonomy" id="287948"/>
    <lineage>
        <taxon>Bacteria</taxon>
        <taxon>Pseudomonadati</taxon>
        <taxon>Campylobacterota</taxon>
        <taxon>Epsilonproteobacteria</taxon>
        <taxon>Campylobacterales</taxon>
        <taxon>Helicobacteraceae</taxon>
        <taxon>Helicobacter</taxon>
    </lineage>
</organism>
<dbReference type="InterPro" id="IPR043133">
    <property type="entry name" value="GTP-CH-I_C/QueF"/>
</dbReference>
<name>A0ABZ3F531_9HELI</name>